<dbReference type="AlphaFoldDB" id="A0A3B0SW36"/>
<sequence>MNVLLVNLGGLALIALIVWYFWLSSSSAATAAVTAGGVQETRIIVKGGYSPDTIRVEAGRPVRLIFDRQEASPCSERVVLDAFGLSAELPTGNDVPIEFTPTEPGEYEFACQMGMLRGKVIVS</sequence>
<dbReference type="Pfam" id="PF13473">
    <property type="entry name" value="Cupredoxin_1"/>
    <property type="match status" value="1"/>
</dbReference>
<dbReference type="EMBL" id="UOEK01000314">
    <property type="protein sequence ID" value="VAW05297.1"/>
    <property type="molecule type" value="Genomic_DNA"/>
</dbReference>
<dbReference type="InterPro" id="IPR028096">
    <property type="entry name" value="EfeO_Cupredoxin"/>
</dbReference>
<dbReference type="Gene3D" id="2.60.40.420">
    <property type="entry name" value="Cupredoxins - blue copper proteins"/>
    <property type="match status" value="1"/>
</dbReference>
<feature type="domain" description="EfeO-type cupredoxin-like" evidence="1">
    <location>
        <begin position="14"/>
        <end position="122"/>
    </location>
</feature>
<evidence type="ECO:0000313" key="2">
    <source>
        <dbReference type="EMBL" id="VAW05297.1"/>
    </source>
</evidence>
<evidence type="ECO:0000259" key="1">
    <source>
        <dbReference type="Pfam" id="PF13473"/>
    </source>
</evidence>
<dbReference type="SUPFAM" id="SSF49503">
    <property type="entry name" value="Cupredoxins"/>
    <property type="match status" value="1"/>
</dbReference>
<proteinExistence type="predicted"/>
<gene>
    <name evidence="2" type="ORF">MNBD_ACTINO02-2794</name>
</gene>
<name>A0A3B0SW36_9ZZZZ</name>
<reference evidence="2" key="1">
    <citation type="submission" date="2018-06" db="EMBL/GenBank/DDBJ databases">
        <authorList>
            <person name="Zhirakovskaya E."/>
        </authorList>
    </citation>
    <scope>NUCLEOTIDE SEQUENCE</scope>
</reference>
<protein>
    <recommendedName>
        <fullName evidence="1">EfeO-type cupredoxin-like domain-containing protein</fullName>
    </recommendedName>
</protein>
<organism evidence="2">
    <name type="scientific">hydrothermal vent metagenome</name>
    <dbReference type="NCBI Taxonomy" id="652676"/>
    <lineage>
        <taxon>unclassified sequences</taxon>
        <taxon>metagenomes</taxon>
        <taxon>ecological metagenomes</taxon>
    </lineage>
</organism>
<accession>A0A3B0SW36</accession>
<dbReference type="InterPro" id="IPR008972">
    <property type="entry name" value="Cupredoxin"/>
</dbReference>